<evidence type="ECO:0000256" key="2">
    <source>
        <dbReference type="ARBA" id="ARBA00008133"/>
    </source>
</evidence>
<dbReference type="GO" id="GO:0004852">
    <property type="term" value="F:uroporphyrinogen-III synthase activity"/>
    <property type="evidence" value="ECO:0007669"/>
    <property type="project" value="UniProtKB-UniRule"/>
</dbReference>
<evidence type="ECO:0000256" key="9">
    <source>
        <dbReference type="RuleBase" id="RU366031"/>
    </source>
</evidence>
<comment type="function">
    <text evidence="6 9">Catalyzes cyclization of the linear tetrapyrrole, hydroxymethylbilane, to the macrocyclic uroporphyrinogen III.</text>
</comment>
<reference evidence="11 12" key="1">
    <citation type="submission" date="2020-02" db="EMBL/GenBank/DDBJ databases">
        <authorList>
            <person name="Kim M.K."/>
        </authorList>
    </citation>
    <scope>NUCLEOTIDE SEQUENCE [LARGE SCALE GENOMIC DNA]</scope>
    <source>
        <strain evidence="11 12">17J57-3</strain>
    </source>
</reference>
<organism evidence="11 12">
    <name type="scientific">Noviherbaspirillum galbum</name>
    <dbReference type="NCBI Taxonomy" id="2709383"/>
    <lineage>
        <taxon>Bacteria</taxon>
        <taxon>Pseudomonadati</taxon>
        <taxon>Pseudomonadota</taxon>
        <taxon>Betaproteobacteria</taxon>
        <taxon>Burkholderiales</taxon>
        <taxon>Oxalobacteraceae</taxon>
        <taxon>Noviherbaspirillum</taxon>
    </lineage>
</organism>
<dbReference type="RefSeq" id="WP_163962876.1">
    <property type="nucleotide sequence ID" value="NZ_JAAIVB010000037.1"/>
</dbReference>
<feature type="domain" description="Tetrapyrrole biosynthesis uroporphyrinogen III synthase" evidence="10">
    <location>
        <begin position="20"/>
        <end position="248"/>
    </location>
</feature>
<dbReference type="SUPFAM" id="SSF69618">
    <property type="entry name" value="HemD-like"/>
    <property type="match status" value="1"/>
</dbReference>
<dbReference type="UniPathway" id="UPA00251">
    <property type="reaction ID" value="UER00320"/>
</dbReference>
<comment type="catalytic activity">
    <reaction evidence="8 9">
        <text>hydroxymethylbilane = uroporphyrinogen III + H2O</text>
        <dbReference type="Rhea" id="RHEA:18965"/>
        <dbReference type="ChEBI" id="CHEBI:15377"/>
        <dbReference type="ChEBI" id="CHEBI:57308"/>
        <dbReference type="ChEBI" id="CHEBI:57845"/>
        <dbReference type="EC" id="4.2.1.75"/>
    </reaction>
</comment>
<evidence type="ECO:0000256" key="5">
    <source>
        <dbReference type="ARBA" id="ARBA00023244"/>
    </source>
</evidence>
<evidence type="ECO:0000256" key="8">
    <source>
        <dbReference type="ARBA" id="ARBA00048617"/>
    </source>
</evidence>
<keyword evidence="4 9" id="KW-0456">Lyase</keyword>
<dbReference type="EMBL" id="JAAIVB010000037">
    <property type="protein sequence ID" value="NEX61550.1"/>
    <property type="molecule type" value="Genomic_DNA"/>
</dbReference>
<name>A0A6B3SLA6_9BURK</name>
<evidence type="ECO:0000256" key="1">
    <source>
        <dbReference type="ARBA" id="ARBA00004772"/>
    </source>
</evidence>
<comment type="similarity">
    <text evidence="2 9">Belongs to the uroporphyrinogen-III synthase family.</text>
</comment>
<dbReference type="InterPro" id="IPR003754">
    <property type="entry name" value="4pyrrol_synth_uPrphyn_synth"/>
</dbReference>
<proteinExistence type="inferred from homology"/>
<comment type="caution">
    <text evidence="11">The sequence shown here is derived from an EMBL/GenBank/DDBJ whole genome shotgun (WGS) entry which is preliminary data.</text>
</comment>
<dbReference type="GO" id="GO:0006782">
    <property type="term" value="P:protoporphyrinogen IX biosynthetic process"/>
    <property type="evidence" value="ECO:0007669"/>
    <property type="project" value="UniProtKB-UniRule"/>
</dbReference>
<evidence type="ECO:0000259" key="10">
    <source>
        <dbReference type="Pfam" id="PF02602"/>
    </source>
</evidence>
<evidence type="ECO:0000256" key="7">
    <source>
        <dbReference type="ARBA" id="ARBA00040167"/>
    </source>
</evidence>
<keyword evidence="12" id="KW-1185">Reference proteome</keyword>
<dbReference type="Pfam" id="PF02602">
    <property type="entry name" value="HEM4"/>
    <property type="match status" value="1"/>
</dbReference>
<dbReference type="PANTHER" id="PTHR38042:SF1">
    <property type="entry name" value="UROPORPHYRINOGEN-III SYNTHASE, CHLOROPLASTIC"/>
    <property type="match status" value="1"/>
</dbReference>
<dbReference type="Proteomes" id="UP000482155">
    <property type="component" value="Unassembled WGS sequence"/>
</dbReference>
<dbReference type="GO" id="GO:0006780">
    <property type="term" value="P:uroporphyrinogen III biosynthetic process"/>
    <property type="evidence" value="ECO:0007669"/>
    <property type="project" value="UniProtKB-UniRule"/>
</dbReference>
<dbReference type="EC" id="4.2.1.75" evidence="3 9"/>
<dbReference type="InterPro" id="IPR039793">
    <property type="entry name" value="UROS/Hem4"/>
</dbReference>
<evidence type="ECO:0000313" key="12">
    <source>
        <dbReference type="Proteomes" id="UP000482155"/>
    </source>
</evidence>
<dbReference type="InterPro" id="IPR036108">
    <property type="entry name" value="4pyrrol_syn_uPrphyn_synt_sf"/>
</dbReference>
<evidence type="ECO:0000313" key="11">
    <source>
        <dbReference type="EMBL" id="NEX61550.1"/>
    </source>
</evidence>
<dbReference type="CDD" id="cd06578">
    <property type="entry name" value="HemD"/>
    <property type="match status" value="1"/>
</dbReference>
<dbReference type="Gene3D" id="3.40.50.10090">
    <property type="match status" value="2"/>
</dbReference>
<dbReference type="AlphaFoldDB" id="A0A6B3SLA6"/>
<dbReference type="PANTHER" id="PTHR38042">
    <property type="entry name" value="UROPORPHYRINOGEN-III SYNTHASE, CHLOROPLASTIC"/>
    <property type="match status" value="1"/>
</dbReference>
<evidence type="ECO:0000256" key="6">
    <source>
        <dbReference type="ARBA" id="ARBA00037589"/>
    </source>
</evidence>
<sequence>MANSGSPPVIITRPLAQAEALAGRVRACGRMPVLFPLLDIQPLPDQAALRARLAALDQYALAVFVSPNAIDAAIAAMPGWPGAMPRGVPLAVMGEGSRAALAAHGITADGFTIFSPTDRQRTDSETLLPELDLPALRGRRVLLVRGESGRELLADALRAEGIEVEPVAAYRRAAPVLDDAGKALLRRLLDEGGEWVITSSEALRNLRDSVVDVLGEGGVAKMQRQALIVPHARIADTARALGFTSILQTASGDEGVVAALQSRA</sequence>
<accession>A0A6B3SLA6</accession>
<gene>
    <name evidence="11" type="ORF">G3574_10705</name>
</gene>
<evidence type="ECO:0000256" key="3">
    <source>
        <dbReference type="ARBA" id="ARBA00013109"/>
    </source>
</evidence>
<protein>
    <recommendedName>
        <fullName evidence="7 9">Uroporphyrinogen-III synthase</fullName>
        <ecNumber evidence="3 9">4.2.1.75</ecNumber>
    </recommendedName>
</protein>
<evidence type="ECO:0000256" key="4">
    <source>
        <dbReference type="ARBA" id="ARBA00023239"/>
    </source>
</evidence>
<keyword evidence="5 9" id="KW-0627">Porphyrin biosynthesis</keyword>
<comment type="pathway">
    <text evidence="1 9">Porphyrin-containing compound metabolism; protoporphyrin-IX biosynthesis; coproporphyrinogen-III from 5-aminolevulinate: step 3/4.</text>
</comment>